<keyword evidence="3 4" id="KW-0732">Signal</keyword>
<name>D4H8R8_DENA2</name>
<dbReference type="RefSeq" id="WP_013010928.1">
    <property type="nucleotide sequence ID" value="NC_013943.1"/>
</dbReference>
<dbReference type="STRING" id="522772.Dacet_1652"/>
<dbReference type="PANTHER" id="PTHR34596:SF2">
    <property type="entry name" value="CHITOPORIN"/>
    <property type="match status" value="1"/>
</dbReference>
<dbReference type="PaxDb" id="522772-Dacet_1652"/>
<organism evidence="5 6">
    <name type="scientific">Denitrovibrio acetiphilus (strain DSM 12809 / NBRC 114555 / N2460)</name>
    <dbReference type="NCBI Taxonomy" id="522772"/>
    <lineage>
        <taxon>Bacteria</taxon>
        <taxon>Pseudomonadati</taxon>
        <taxon>Deferribacterota</taxon>
        <taxon>Deferribacteres</taxon>
        <taxon>Deferribacterales</taxon>
        <taxon>Geovibrionaceae</taxon>
        <taxon>Denitrovibrio</taxon>
    </lineage>
</organism>
<dbReference type="InParanoid" id="D4H8R8"/>
<dbReference type="GO" id="GO:0015288">
    <property type="term" value="F:porin activity"/>
    <property type="evidence" value="ECO:0007669"/>
    <property type="project" value="TreeGrafter"/>
</dbReference>
<dbReference type="eggNOG" id="COG3203">
    <property type="taxonomic scope" value="Bacteria"/>
</dbReference>
<dbReference type="AlphaFoldDB" id="D4H8R8"/>
<dbReference type="Gene3D" id="2.40.160.10">
    <property type="entry name" value="Porin"/>
    <property type="match status" value="1"/>
</dbReference>
<evidence type="ECO:0000256" key="1">
    <source>
        <dbReference type="ARBA" id="ARBA00009075"/>
    </source>
</evidence>
<evidence type="ECO:0000313" key="5">
    <source>
        <dbReference type="EMBL" id="ADD68417.1"/>
    </source>
</evidence>
<keyword evidence="6" id="KW-1185">Reference proteome</keyword>
<dbReference type="InterPro" id="IPR005318">
    <property type="entry name" value="OM_porin_bac"/>
</dbReference>
<dbReference type="PANTHER" id="PTHR34596">
    <property type="entry name" value="CHITOPORIN"/>
    <property type="match status" value="1"/>
</dbReference>
<dbReference type="HOGENOM" id="CLU_052660_1_0_0"/>
<proteinExistence type="inferred from homology"/>
<dbReference type="OrthoDB" id="9125at2"/>
<dbReference type="SUPFAM" id="SSF56935">
    <property type="entry name" value="Porins"/>
    <property type="match status" value="1"/>
</dbReference>
<evidence type="ECO:0000313" key="6">
    <source>
        <dbReference type="Proteomes" id="UP000002012"/>
    </source>
</evidence>
<dbReference type="InterPro" id="IPR023614">
    <property type="entry name" value="Porin_dom_sf"/>
</dbReference>
<dbReference type="Pfam" id="PF03573">
    <property type="entry name" value="OprD"/>
    <property type="match status" value="1"/>
</dbReference>
<accession>D4H8R8</accession>
<keyword evidence="2" id="KW-0813">Transport</keyword>
<dbReference type="GO" id="GO:0016020">
    <property type="term" value="C:membrane"/>
    <property type="evidence" value="ECO:0007669"/>
    <property type="project" value="InterPro"/>
</dbReference>
<sequence length="412" mass="45913" precursor="true">MLRILFLISFMVFNFSLTVFAADNLKEMFVQGAVRGEVKVLDFTRDFDTVNTRKDVAIGGLLYYKTAALHGVSFGVAFGTSNDINSDDDDSVYSVLGADDEGDHVSVTRNQEYYIQGEWFKTVIKYGAQEINTPYLNTDNVRMMPRTYKGLSVVNNSFDSLTLSAYYITDSMGWNDDSFVSVAEAVANEPGGADSIDDDKNLVILGAAYKLPVEKVQTKVEGWYYTMDDVFDISYLKASLSKEIGQFNVYFQPSILYQKSQGDELNGDLSTSQTGFRAGVKFAGFDVTGFYAKTGDDGMITPWGFDKIIAQQVMTSATRGDENAWGAKVAYDFSGLGLKGLSAYVFYAYYDVDETATVRDTYETDFNIQYAFSGYLEGLGIRYRYADMNVDGGEGLTDTRILLTYSFQFQGR</sequence>
<feature type="signal peptide" evidence="4">
    <location>
        <begin position="1"/>
        <end position="21"/>
    </location>
</feature>
<reference evidence="5 6" key="1">
    <citation type="journal article" date="2010" name="Stand. Genomic Sci.">
        <title>Complete genome sequence of Denitrovibrio acetiphilus type strain (N2460).</title>
        <authorList>
            <person name="Kiss H."/>
            <person name="Lang E."/>
            <person name="Lapidus A."/>
            <person name="Copeland A."/>
            <person name="Nolan M."/>
            <person name="Glavina Del Rio T."/>
            <person name="Chen F."/>
            <person name="Lucas S."/>
            <person name="Tice H."/>
            <person name="Cheng J.F."/>
            <person name="Han C."/>
            <person name="Goodwin L."/>
            <person name="Pitluck S."/>
            <person name="Liolios K."/>
            <person name="Pati A."/>
            <person name="Ivanova N."/>
            <person name="Mavromatis K."/>
            <person name="Chen A."/>
            <person name="Palaniappan K."/>
            <person name="Land M."/>
            <person name="Hauser L."/>
            <person name="Chang Y.J."/>
            <person name="Jeffries C.D."/>
            <person name="Detter J.C."/>
            <person name="Brettin T."/>
            <person name="Spring S."/>
            <person name="Rohde M."/>
            <person name="Goker M."/>
            <person name="Woyke T."/>
            <person name="Bristow J."/>
            <person name="Eisen J.A."/>
            <person name="Markowitz V."/>
            <person name="Hugenholtz P."/>
            <person name="Kyrpides N.C."/>
            <person name="Klenk H.P."/>
        </authorList>
    </citation>
    <scope>NUCLEOTIDE SEQUENCE [LARGE SCALE GENOMIC DNA]</scope>
    <source>
        <strain evidence="6">DSM 12809 / NBRC 114555 / N2460</strain>
    </source>
</reference>
<evidence type="ECO:0000256" key="4">
    <source>
        <dbReference type="SAM" id="SignalP"/>
    </source>
</evidence>
<comment type="similarity">
    <text evidence="1">Belongs to the outer membrane porin (Opr) (TC 1.B.25) family.</text>
</comment>
<dbReference type="KEGG" id="dap:Dacet_1652"/>
<evidence type="ECO:0000256" key="3">
    <source>
        <dbReference type="ARBA" id="ARBA00022729"/>
    </source>
</evidence>
<gene>
    <name evidence="5" type="ordered locus">Dacet_1652</name>
</gene>
<dbReference type="EMBL" id="CP001968">
    <property type="protein sequence ID" value="ADD68417.1"/>
    <property type="molecule type" value="Genomic_DNA"/>
</dbReference>
<dbReference type="Proteomes" id="UP000002012">
    <property type="component" value="Chromosome"/>
</dbReference>
<feature type="chain" id="PRO_5003057834" evidence="4">
    <location>
        <begin position="22"/>
        <end position="412"/>
    </location>
</feature>
<protein>
    <submittedName>
        <fullName evidence="5">Outer membrane porin</fullName>
    </submittedName>
</protein>
<evidence type="ECO:0000256" key="2">
    <source>
        <dbReference type="ARBA" id="ARBA00022448"/>
    </source>
</evidence>